<dbReference type="EMBL" id="ADWY01000472">
    <property type="protein sequence ID" value="EGH11472.1"/>
    <property type="molecule type" value="Genomic_DNA"/>
</dbReference>
<proteinExistence type="predicted"/>
<protein>
    <submittedName>
        <fullName evidence="1">Uncharacterized protein</fullName>
    </submittedName>
</protein>
<sequence>DELYSLLGQPFALAPLKPLDLFDQRGLASMRANLSAEFGKQANGAGQFFLLLGKLRHRKCRLTGCQAMEVCCEIQTGPMRIQPQ</sequence>
<comment type="caution">
    <text evidence="1">The sequence shown here is derived from an EMBL/GenBank/DDBJ whole genome shotgun (WGS) entry which is preliminary data.</text>
</comment>
<name>F3C3L9_PSESG</name>
<evidence type="ECO:0000313" key="2">
    <source>
        <dbReference type="Proteomes" id="UP000005466"/>
    </source>
</evidence>
<gene>
    <name evidence="1" type="ORF">Pgy4_10895</name>
</gene>
<accession>F3C3L9</accession>
<feature type="non-terminal residue" evidence="1">
    <location>
        <position position="1"/>
    </location>
</feature>
<evidence type="ECO:0000313" key="1">
    <source>
        <dbReference type="EMBL" id="EGH11472.1"/>
    </source>
</evidence>
<dbReference type="Proteomes" id="UP000005466">
    <property type="component" value="Unassembled WGS sequence"/>
</dbReference>
<dbReference type="HOGENOM" id="CLU_2517976_0_0_6"/>
<dbReference type="AlphaFoldDB" id="F3C3L9"/>
<reference evidence="1 2" key="1">
    <citation type="journal article" date="2011" name="PLoS Pathog.">
        <title>Dynamic evolution of pathogenicity revealed by sequencing and comparative genomics of 19 Pseudomonas syringae isolates.</title>
        <authorList>
            <person name="Baltrus D.A."/>
            <person name="Nishimura M.T."/>
            <person name="Romanchuk A."/>
            <person name="Chang J.H."/>
            <person name="Mukhtar M.S."/>
            <person name="Cherkis K."/>
            <person name="Roach J."/>
            <person name="Grant S.R."/>
            <person name="Jones C.D."/>
            <person name="Dangl J.L."/>
        </authorList>
    </citation>
    <scope>NUCLEOTIDE SEQUENCE [LARGE SCALE GENOMIC DNA]</scope>
    <source>
        <strain evidence="2">race 4</strain>
    </source>
</reference>
<organism evidence="1 2">
    <name type="scientific">Pseudomonas savastanoi pv. glycinea str. race 4</name>
    <dbReference type="NCBI Taxonomy" id="875330"/>
    <lineage>
        <taxon>Bacteria</taxon>
        <taxon>Pseudomonadati</taxon>
        <taxon>Pseudomonadota</taxon>
        <taxon>Gammaproteobacteria</taxon>
        <taxon>Pseudomonadales</taxon>
        <taxon>Pseudomonadaceae</taxon>
        <taxon>Pseudomonas</taxon>
    </lineage>
</organism>